<dbReference type="Proteomes" id="UP000681720">
    <property type="component" value="Unassembled WGS sequence"/>
</dbReference>
<dbReference type="EMBL" id="CAJOBI010170543">
    <property type="protein sequence ID" value="CAF4887195.1"/>
    <property type="molecule type" value="Genomic_DNA"/>
</dbReference>
<dbReference type="Proteomes" id="UP000676336">
    <property type="component" value="Unassembled WGS sequence"/>
</dbReference>
<comment type="caution">
    <text evidence="2">The sequence shown here is derived from an EMBL/GenBank/DDBJ whole genome shotgun (WGS) entry which is preliminary data.</text>
</comment>
<evidence type="ECO:0000313" key="3">
    <source>
        <dbReference type="EMBL" id="CAF4887195.1"/>
    </source>
</evidence>
<name>A0A8S3A5M9_9BILA</name>
<evidence type="ECO:0000313" key="4">
    <source>
        <dbReference type="Proteomes" id="UP000681720"/>
    </source>
</evidence>
<evidence type="ECO:0000313" key="2">
    <source>
        <dbReference type="EMBL" id="CAF4689374.1"/>
    </source>
</evidence>
<feature type="non-terminal residue" evidence="2">
    <location>
        <position position="1"/>
    </location>
</feature>
<proteinExistence type="predicted"/>
<accession>A0A8S3A5M9</accession>
<dbReference type="EMBL" id="CAJOBH010094334">
    <property type="protein sequence ID" value="CAF4581799.1"/>
    <property type="molecule type" value="Genomic_DNA"/>
</dbReference>
<protein>
    <submittedName>
        <fullName evidence="2">Uncharacterized protein</fullName>
    </submittedName>
</protein>
<dbReference type="EMBL" id="CAJOBJ010123830">
    <property type="protein sequence ID" value="CAF4689374.1"/>
    <property type="molecule type" value="Genomic_DNA"/>
</dbReference>
<reference evidence="2" key="1">
    <citation type="submission" date="2021-02" db="EMBL/GenBank/DDBJ databases">
        <authorList>
            <person name="Nowell W R."/>
        </authorList>
    </citation>
    <scope>NUCLEOTIDE SEQUENCE</scope>
</reference>
<gene>
    <name evidence="1" type="ORF">BYL167_LOCUS39335</name>
    <name evidence="2" type="ORF">GIL414_LOCUS42605</name>
    <name evidence="3" type="ORF">SMN809_LOCUS51098</name>
</gene>
<sequence>IALAALKSFNELVNIPLNVTQAPSPKKPIVPHDQQLWQQAWQVWLNIGNGCSRCPPERVIIIDRYDSNIPSQNFLTYFID</sequence>
<evidence type="ECO:0000313" key="1">
    <source>
        <dbReference type="EMBL" id="CAF4581799.1"/>
    </source>
</evidence>
<feature type="non-terminal residue" evidence="2">
    <location>
        <position position="80"/>
    </location>
</feature>
<dbReference type="Proteomes" id="UP000681967">
    <property type="component" value="Unassembled WGS sequence"/>
</dbReference>
<organism evidence="2 4">
    <name type="scientific">Rotaria magnacalcarata</name>
    <dbReference type="NCBI Taxonomy" id="392030"/>
    <lineage>
        <taxon>Eukaryota</taxon>
        <taxon>Metazoa</taxon>
        <taxon>Spiralia</taxon>
        <taxon>Gnathifera</taxon>
        <taxon>Rotifera</taxon>
        <taxon>Eurotatoria</taxon>
        <taxon>Bdelloidea</taxon>
        <taxon>Philodinida</taxon>
        <taxon>Philodinidae</taxon>
        <taxon>Rotaria</taxon>
    </lineage>
</organism>
<dbReference type="AlphaFoldDB" id="A0A8S3A5M9"/>